<keyword evidence="3" id="KW-0378">Hydrolase</keyword>
<keyword evidence="2" id="KW-0547">Nucleotide-binding</keyword>
<dbReference type="EC" id="3.6.4.13" evidence="1"/>
<sequence>MPPRRGIVKSGNAGNSSKSTSKAIDSSIAKPDNEKEKPLFPPGSKFPLSLLHEKCQKRGWEKPIVDTPRHGEQGYSFVLNLVRINKKTSEREIVRLSPHPPYYRPSIMEARQWGATYALYRFENGFPINRVLPPGPRDYWNELATEHKSAPEHLQWMYAADPFAALQMVRNRQEKVAQSKEAGSRPSGSKQSTISSMHSDTPEVKMAALLRVKVEKAIKEGFDLYGNDSSSALDEQVIAQVSAQLKTLGFQEPQIKKATLFLSQQSPLLGKLLKTLRPFEAVMEYLLLYMPECDLPSRFLPVANSSKSFISSAHSGTSGVKKRWMEDKAVKEAGWPIHAVQEFTGDSDVLNDWPLLLVKLGNKLLGIEDKKSQDQALPSFAFDEDELLSLGAVHINDGHYELPALIAPLTLHIFFNTSKGYPRPFYSPMFITSAQVPPYIRLHILSCVLSAVNCIPNSEDTNGSLALTLINVMDEEWARLEDNGPPDISTVMTNMLPEEETIDAPATMPFRKEREPLPPNRSKAKSALRTSKQSVKTVNILSTISEMRRRLPAFKARRDFLNYLLQNRAVVVVGETGSGKTTQLPQYILESYEEESWGHTEAPYIIVTQPRRISAISVAQRVSNERGNDGTVGYAIRGSSNHGKTTRLLFCTTGVILRRLSNGDQLQNVSHVVVDEVHERSLDGDFLLLALKQLLRSHLKLKVVLMSATINHGVFAEYFGCAPVLAIPGITHPVTDIYLEDIVSITGYSIGQLKDIDNKKLDELRFYHGDDFSDETLAVIHNLTSSGNIDYQLIATLLAHIIEKHERGGVLIFLPGVNEIKRCIDTIKSRVNPAQIDAFPLHANLSIEEQNRVFRTSSKWKVIASTNVAETSITIDDIVYVIDSGKVKETRYMPDKDLTRLEEVLIARASARQRRGRAGRTHPGLCFKLYTRHTESATMEEFSKPEILRVPLEQVSLSAKAMNEEGNVTKLLGQVIDPPDSATVMKAWQSLQELGAIDSQDRLTPLGRHIAMIPLDVRLAKMLVLGTIFHCLNPILSITALLSSKPFYISVDPDRRDEASQTRMKFNTENSDLLTQFEIFDQCRKLKELGKDLRSFCKENFISMTTLQDVFNLRREFCAALEERGFLPPQCDPMDPTLNLHSENSNLLKAIILGGLWPRVVRVHLPRAAIKFDQLQSGTIQRDNTAREFKMFDLREGRVFIHPGSVLFHCASWKSPFLVYFHKYQSSKIFLSDATEVPMYALLLFGGSLSIDHVKGGLNVSSGDAFLRLKAWPRIGVLVNQLRQLLDLLLTSCIEDGSGLNEAQNHPVIGAMLDLLTHDGMTE</sequence>
<dbReference type="InterPro" id="IPR011545">
    <property type="entry name" value="DEAD/DEAH_box_helicase_dom"/>
</dbReference>
<dbReference type="InterPro" id="IPR011709">
    <property type="entry name" value="DEAD-box_helicase_OB_fold"/>
</dbReference>
<evidence type="ECO:0000259" key="9">
    <source>
        <dbReference type="PROSITE" id="PS51192"/>
    </source>
</evidence>
<feature type="compositionally biased region" description="Polar residues" evidence="8">
    <location>
        <begin position="186"/>
        <end position="199"/>
    </location>
</feature>
<reference evidence="11 12" key="1">
    <citation type="journal article" name="Sci. Rep.">
        <title>Telomere-to-telomere assembled and centromere annotated genomes of the two main subspecies of the button mushroom Agaricus bisporus reveal especially polymorphic chromosome ends.</title>
        <authorList>
            <person name="Sonnenberg A.S.M."/>
            <person name="Sedaghat-Telgerd N."/>
            <person name="Lavrijssen B."/>
            <person name="Ohm R.A."/>
            <person name="Hendrickx P.M."/>
            <person name="Scholtmeijer K."/>
            <person name="Baars J.J.P."/>
            <person name="van Peer A."/>
        </authorList>
    </citation>
    <scope>NUCLEOTIDE SEQUENCE [LARGE SCALE GENOMIC DNA]</scope>
    <source>
        <strain evidence="11 12">H119_p4</strain>
    </source>
</reference>
<dbReference type="SMART" id="SM00847">
    <property type="entry name" value="HA2"/>
    <property type="match status" value="1"/>
</dbReference>
<dbReference type="Proteomes" id="UP000629468">
    <property type="component" value="Unassembled WGS sequence"/>
</dbReference>
<dbReference type="GO" id="GO:1990904">
    <property type="term" value="C:ribonucleoprotein complex"/>
    <property type="evidence" value="ECO:0007669"/>
    <property type="project" value="UniProtKB-ARBA"/>
</dbReference>
<dbReference type="Pfam" id="PF00270">
    <property type="entry name" value="DEAD"/>
    <property type="match status" value="1"/>
</dbReference>
<comment type="caution">
    <text evidence="11">The sequence shown here is derived from an EMBL/GenBank/DDBJ whole genome shotgun (WGS) entry which is preliminary data.</text>
</comment>
<dbReference type="InterPro" id="IPR056328">
    <property type="entry name" value="DSRM_DHX29"/>
</dbReference>
<proteinExistence type="inferred from homology"/>
<evidence type="ECO:0000256" key="3">
    <source>
        <dbReference type="ARBA" id="ARBA00022801"/>
    </source>
</evidence>
<dbReference type="FunFam" id="1.20.120.1080:FF:000002">
    <property type="entry name" value="Putative ATP-dependent RNA helicase DHX36"/>
    <property type="match status" value="1"/>
</dbReference>
<dbReference type="PROSITE" id="PS51192">
    <property type="entry name" value="HELICASE_ATP_BIND_1"/>
    <property type="match status" value="1"/>
</dbReference>
<feature type="domain" description="Helicase ATP-binding" evidence="9">
    <location>
        <begin position="561"/>
        <end position="728"/>
    </location>
</feature>
<dbReference type="Gene3D" id="3.40.50.300">
    <property type="entry name" value="P-loop containing nucleotide triphosphate hydrolases"/>
    <property type="match status" value="2"/>
</dbReference>
<dbReference type="Pfam" id="PF04408">
    <property type="entry name" value="WHD_HA2"/>
    <property type="match status" value="1"/>
</dbReference>
<evidence type="ECO:0000256" key="8">
    <source>
        <dbReference type="SAM" id="MobiDB-lite"/>
    </source>
</evidence>
<evidence type="ECO:0000256" key="4">
    <source>
        <dbReference type="ARBA" id="ARBA00022806"/>
    </source>
</evidence>
<dbReference type="PROSITE" id="PS51194">
    <property type="entry name" value="HELICASE_CTER"/>
    <property type="match status" value="1"/>
</dbReference>
<dbReference type="GO" id="GO:0003723">
    <property type="term" value="F:RNA binding"/>
    <property type="evidence" value="ECO:0007669"/>
    <property type="project" value="UniProtKB-KW"/>
</dbReference>
<evidence type="ECO:0000256" key="1">
    <source>
        <dbReference type="ARBA" id="ARBA00012552"/>
    </source>
</evidence>
<dbReference type="EMBL" id="JABXXO010000001">
    <property type="protein sequence ID" value="KAF7784165.1"/>
    <property type="molecule type" value="Genomic_DNA"/>
</dbReference>
<dbReference type="InterPro" id="IPR014001">
    <property type="entry name" value="Helicase_ATP-bd"/>
</dbReference>
<name>A0A8H7KKQ2_AGABI</name>
<keyword evidence="4" id="KW-0347">Helicase</keyword>
<accession>A0A8H7KKQ2</accession>
<evidence type="ECO:0000256" key="5">
    <source>
        <dbReference type="ARBA" id="ARBA00022840"/>
    </source>
</evidence>
<dbReference type="InterPro" id="IPR059023">
    <property type="entry name" value="RNA_hel_CTD"/>
</dbReference>
<keyword evidence="6" id="KW-0694">RNA-binding</keyword>
<comment type="similarity">
    <text evidence="7">Belongs to the DExH box helicase family.</text>
</comment>
<evidence type="ECO:0000256" key="2">
    <source>
        <dbReference type="ARBA" id="ARBA00022741"/>
    </source>
</evidence>
<dbReference type="PROSITE" id="PS00690">
    <property type="entry name" value="DEAH_ATP_HELICASE"/>
    <property type="match status" value="1"/>
</dbReference>
<dbReference type="PANTHER" id="PTHR18934">
    <property type="entry name" value="ATP-DEPENDENT RNA HELICASE"/>
    <property type="match status" value="1"/>
</dbReference>
<dbReference type="GO" id="GO:0003724">
    <property type="term" value="F:RNA helicase activity"/>
    <property type="evidence" value="ECO:0007669"/>
    <property type="project" value="UniProtKB-EC"/>
</dbReference>
<dbReference type="Pfam" id="PF07717">
    <property type="entry name" value="OB_NTP_bind"/>
    <property type="match status" value="1"/>
</dbReference>
<feature type="region of interest" description="Disordered" evidence="8">
    <location>
        <begin position="174"/>
        <end position="200"/>
    </location>
</feature>
<feature type="region of interest" description="Disordered" evidence="8">
    <location>
        <begin position="1"/>
        <end position="45"/>
    </location>
</feature>
<protein>
    <recommendedName>
        <fullName evidence="1">RNA helicase</fullName>
        <ecNumber evidence="1">3.6.4.13</ecNumber>
    </recommendedName>
</protein>
<evidence type="ECO:0000256" key="7">
    <source>
        <dbReference type="ARBA" id="ARBA00060772"/>
    </source>
</evidence>
<dbReference type="GO" id="GO:0005524">
    <property type="term" value="F:ATP binding"/>
    <property type="evidence" value="ECO:0007669"/>
    <property type="project" value="UniProtKB-KW"/>
</dbReference>
<evidence type="ECO:0000313" key="12">
    <source>
        <dbReference type="Proteomes" id="UP000629468"/>
    </source>
</evidence>
<feature type="compositionally biased region" description="Low complexity" evidence="8">
    <location>
        <begin position="16"/>
        <end position="30"/>
    </location>
</feature>
<dbReference type="Pfam" id="PF00271">
    <property type="entry name" value="Helicase_C"/>
    <property type="match status" value="1"/>
</dbReference>
<keyword evidence="5" id="KW-0067">ATP-binding</keyword>
<dbReference type="Pfam" id="PF26026">
    <property type="entry name" value="RNA_hel_CTD"/>
    <property type="match status" value="1"/>
</dbReference>
<evidence type="ECO:0000313" key="11">
    <source>
        <dbReference type="EMBL" id="KAF7784165.1"/>
    </source>
</evidence>
<dbReference type="GO" id="GO:0016787">
    <property type="term" value="F:hydrolase activity"/>
    <property type="evidence" value="ECO:0007669"/>
    <property type="project" value="UniProtKB-KW"/>
</dbReference>
<dbReference type="SMART" id="SM00490">
    <property type="entry name" value="HELICc"/>
    <property type="match status" value="1"/>
</dbReference>
<dbReference type="CDD" id="cd17917">
    <property type="entry name" value="DEXHc_RHA-like"/>
    <property type="match status" value="1"/>
</dbReference>
<dbReference type="InterPro" id="IPR001650">
    <property type="entry name" value="Helicase_C-like"/>
</dbReference>
<feature type="region of interest" description="Disordered" evidence="8">
    <location>
        <begin position="510"/>
        <end position="530"/>
    </location>
</feature>
<evidence type="ECO:0000259" key="10">
    <source>
        <dbReference type="PROSITE" id="PS51194"/>
    </source>
</evidence>
<dbReference type="InterPro" id="IPR048333">
    <property type="entry name" value="HA2_WH"/>
</dbReference>
<dbReference type="Pfam" id="PF24385">
    <property type="entry name" value="DSRM_DHX29"/>
    <property type="match status" value="1"/>
</dbReference>
<dbReference type="InterPro" id="IPR007502">
    <property type="entry name" value="Helicase-assoc_dom"/>
</dbReference>
<dbReference type="CDD" id="cd18791">
    <property type="entry name" value="SF2_C_RHA"/>
    <property type="match status" value="1"/>
</dbReference>
<feature type="domain" description="Helicase C-terminal" evidence="10">
    <location>
        <begin position="796"/>
        <end position="963"/>
    </location>
</feature>
<dbReference type="Pfam" id="PF21010">
    <property type="entry name" value="HA2_C"/>
    <property type="match status" value="1"/>
</dbReference>
<dbReference type="InterPro" id="IPR027417">
    <property type="entry name" value="P-loop_NTPase"/>
</dbReference>
<evidence type="ECO:0000256" key="6">
    <source>
        <dbReference type="ARBA" id="ARBA00022884"/>
    </source>
</evidence>
<dbReference type="SUPFAM" id="SSF52540">
    <property type="entry name" value="P-loop containing nucleoside triphosphate hydrolases"/>
    <property type="match status" value="1"/>
</dbReference>
<dbReference type="InterPro" id="IPR002464">
    <property type="entry name" value="DNA/RNA_helicase_DEAH_CS"/>
</dbReference>
<gene>
    <name evidence="11" type="ORF">Agabi119p4_330</name>
</gene>
<dbReference type="Gene3D" id="1.20.120.1080">
    <property type="match status" value="1"/>
</dbReference>
<organism evidence="11 12">
    <name type="scientific">Agaricus bisporus var. burnettii</name>
    <dbReference type="NCBI Taxonomy" id="192524"/>
    <lineage>
        <taxon>Eukaryota</taxon>
        <taxon>Fungi</taxon>
        <taxon>Dikarya</taxon>
        <taxon>Basidiomycota</taxon>
        <taxon>Agaricomycotina</taxon>
        <taxon>Agaricomycetes</taxon>
        <taxon>Agaricomycetidae</taxon>
        <taxon>Agaricales</taxon>
        <taxon>Agaricineae</taxon>
        <taxon>Agaricaceae</taxon>
        <taxon>Agaricus</taxon>
    </lineage>
</organism>
<dbReference type="PANTHER" id="PTHR18934:SF267">
    <property type="entry name" value="ATP-DEPENDENT RNA HELICASE YLR419W-RELATED"/>
    <property type="match status" value="1"/>
</dbReference>
<dbReference type="SMART" id="SM00487">
    <property type="entry name" value="DEXDc"/>
    <property type="match status" value="1"/>
</dbReference>
<dbReference type="FunFam" id="3.40.50.300:FF:000526">
    <property type="entry name" value="DExH-box ATP-dependent RNA helicase DExH3"/>
    <property type="match status" value="1"/>
</dbReference>